<dbReference type="Pfam" id="PF03485">
    <property type="entry name" value="Arg_tRNA_synt_N"/>
    <property type="match status" value="1"/>
</dbReference>
<dbReference type="SUPFAM" id="SSF52374">
    <property type="entry name" value="Nucleotidylyl transferase"/>
    <property type="match status" value="1"/>
</dbReference>
<keyword evidence="4 11" id="KW-0963">Cytoplasm</keyword>
<evidence type="ECO:0000256" key="7">
    <source>
        <dbReference type="ARBA" id="ARBA00022840"/>
    </source>
</evidence>
<accession>A0AAW6CVE7</accession>
<dbReference type="GO" id="GO:0005524">
    <property type="term" value="F:ATP binding"/>
    <property type="evidence" value="ECO:0007669"/>
    <property type="project" value="UniProtKB-UniRule"/>
</dbReference>
<dbReference type="SMART" id="SM00836">
    <property type="entry name" value="DALR_1"/>
    <property type="match status" value="1"/>
</dbReference>
<dbReference type="InterPro" id="IPR009080">
    <property type="entry name" value="tRNAsynth_Ia_anticodon-bd"/>
</dbReference>
<dbReference type="Gene3D" id="1.10.730.10">
    <property type="entry name" value="Isoleucyl-tRNA Synthetase, Domain 1"/>
    <property type="match status" value="1"/>
</dbReference>
<dbReference type="PRINTS" id="PR01038">
    <property type="entry name" value="TRNASYNTHARG"/>
</dbReference>
<evidence type="ECO:0000313" key="16">
    <source>
        <dbReference type="Proteomes" id="UP001212981"/>
    </source>
</evidence>
<evidence type="ECO:0000256" key="11">
    <source>
        <dbReference type="HAMAP-Rule" id="MF_00123"/>
    </source>
</evidence>
<comment type="catalytic activity">
    <reaction evidence="10 11">
        <text>tRNA(Arg) + L-arginine + ATP = L-arginyl-tRNA(Arg) + AMP + diphosphate</text>
        <dbReference type="Rhea" id="RHEA:20301"/>
        <dbReference type="Rhea" id="RHEA-COMP:9658"/>
        <dbReference type="Rhea" id="RHEA-COMP:9673"/>
        <dbReference type="ChEBI" id="CHEBI:30616"/>
        <dbReference type="ChEBI" id="CHEBI:32682"/>
        <dbReference type="ChEBI" id="CHEBI:33019"/>
        <dbReference type="ChEBI" id="CHEBI:78442"/>
        <dbReference type="ChEBI" id="CHEBI:78513"/>
        <dbReference type="ChEBI" id="CHEBI:456215"/>
        <dbReference type="EC" id="6.1.1.19"/>
    </reaction>
</comment>
<dbReference type="InterPro" id="IPR001278">
    <property type="entry name" value="Arg-tRNA-ligase"/>
</dbReference>
<dbReference type="Pfam" id="PF05746">
    <property type="entry name" value="DALR_1"/>
    <property type="match status" value="1"/>
</dbReference>
<feature type="domain" description="DALR anticodon binding" evidence="13">
    <location>
        <begin position="431"/>
        <end position="546"/>
    </location>
</feature>
<dbReference type="InterPro" id="IPR036695">
    <property type="entry name" value="Arg-tRNA-synth_N_sf"/>
</dbReference>
<dbReference type="PANTHER" id="PTHR11956:SF5">
    <property type="entry name" value="ARGININE--TRNA LIGASE, CYTOPLASMIC"/>
    <property type="match status" value="1"/>
</dbReference>
<evidence type="ECO:0000256" key="3">
    <source>
        <dbReference type="ARBA" id="ARBA00011245"/>
    </source>
</evidence>
<evidence type="ECO:0000259" key="14">
    <source>
        <dbReference type="SMART" id="SM01016"/>
    </source>
</evidence>
<evidence type="ECO:0000256" key="5">
    <source>
        <dbReference type="ARBA" id="ARBA00022598"/>
    </source>
</evidence>
<evidence type="ECO:0000259" key="13">
    <source>
        <dbReference type="SMART" id="SM00836"/>
    </source>
</evidence>
<dbReference type="InterPro" id="IPR008909">
    <property type="entry name" value="DALR_anticod-bd"/>
</dbReference>
<dbReference type="EC" id="6.1.1.19" evidence="11"/>
<dbReference type="NCBIfam" id="TIGR00456">
    <property type="entry name" value="argS"/>
    <property type="match status" value="1"/>
</dbReference>
<dbReference type="GO" id="GO:0004814">
    <property type="term" value="F:arginine-tRNA ligase activity"/>
    <property type="evidence" value="ECO:0007669"/>
    <property type="project" value="UniProtKB-UniRule"/>
</dbReference>
<dbReference type="GO" id="GO:0005737">
    <property type="term" value="C:cytoplasm"/>
    <property type="evidence" value="ECO:0007669"/>
    <property type="project" value="UniProtKB-SubCell"/>
</dbReference>
<keyword evidence="9 11" id="KW-0030">Aminoacyl-tRNA synthetase</keyword>
<feature type="short sequence motif" description="'HIGH' region" evidence="11">
    <location>
        <begin position="127"/>
        <end position="137"/>
    </location>
</feature>
<keyword evidence="6 11" id="KW-0547">Nucleotide-binding</keyword>
<evidence type="ECO:0000256" key="4">
    <source>
        <dbReference type="ARBA" id="ARBA00022490"/>
    </source>
</evidence>
<sequence>MQSIEIELKKAIQKAIQKSFDLEVSLEQIAIEIPKNKDHGDFSSNVAMQLTRTLKQNPRNIATQITEALDKESCSVSSMEIAGPGFINFTLDTNRYSKVIEEILEKKENYGQQPSNGIKVNLEYVSANPTGSLHLGHARGAAWGDSCARIMKKAGYDVTREYYVNDAGNQITNLALSLNARYRQAHGIDTEIGADGYLGDDVKEKGYALAKEYPNQYLEPTPENLNFFRKEGITFELDKIKEDLKEYRVEFDVWSSEQAIRDAGKVEEALQLLDEKGYTYRKDGALWFTTTKFGDDKDRVLQKTDGSYTYLVPDIAYHNDKFKRGFDVLVDFFGADHHGYIPRLKGSMTALGNDASKLHVDIIQMVRLVSNGEEVKMSKRLGNATTISELVESVGVDAARYFFVQRALDSHLDFDVELAKKQSNDNPVYYAQYAHARMCSIQKQAQDISLADHFDRLNHEKEIELLKTLQEFNKVITESARTRQVHKVCHYIQNLASKFHSFYNACKVLDPQDIELTSQRLALVKATQIVLANALECIGVQAVESM</sequence>
<dbReference type="CDD" id="cd00671">
    <property type="entry name" value="ArgRS_core"/>
    <property type="match status" value="1"/>
</dbReference>
<evidence type="ECO:0000256" key="6">
    <source>
        <dbReference type="ARBA" id="ARBA00022741"/>
    </source>
</evidence>
<dbReference type="EMBL" id="JAQLXO010000004">
    <property type="protein sequence ID" value="MDB7982070.1"/>
    <property type="molecule type" value="Genomic_DNA"/>
</dbReference>
<dbReference type="FunFam" id="3.30.1360.70:FF:000003">
    <property type="entry name" value="Arginine--tRNA ligase"/>
    <property type="match status" value="1"/>
</dbReference>
<dbReference type="InterPro" id="IPR035684">
    <property type="entry name" value="ArgRS_core"/>
</dbReference>
<dbReference type="FunFam" id="3.40.50.620:FF:000062">
    <property type="entry name" value="Arginine--tRNA ligase"/>
    <property type="match status" value="1"/>
</dbReference>
<dbReference type="PROSITE" id="PS00178">
    <property type="entry name" value="AA_TRNA_LIGASE_I"/>
    <property type="match status" value="1"/>
</dbReference>
<dbReference type="Gene3D" id="3.40.50.620">
    <property type="entry name" value="HUPs"/>
    <property type="match status" value="1"/>
</dbReference>
<gene>
    <name evidence="11 15" type="primary">argS</name>
    <name evidence="15" type="ORF">PND82_04465</name>
</gene>
<dbReference type="InterPro" id="IPR001412">
    <property type="entry name" value="aa-tRNA-synth_I_CS"/>
</dbReference>
<dbReference type="AlphaFoldDB" id="A0AAW6CVE7"/>
<reference evidence="15" key="1">
    <citation type="submission" date="2023-01" db="EMBL/GenBank/DDBJ databases">
        <title>Human gut microbiome strain richness.</title>
        <authorList>
            <person name="Chen-Liaw A."/>
        </authorList>
    </citation>
    <scope>NUCLEOTIDE SEQUENCE</scope>
    <source>
        <strain evidence="15">D8_m1001271B151109d0_201107</strain>
    </source>
</reference>
<proteinExistence type="inferred from homology"/>
<dbReference type="Gene3D" id="3.30.1360.70">
    <property type="entry name" value="Arginyl tRNA synthetase N-terminal domain"/>
    <property type="match status" value="1"/>
</dbReference>
<dbReference type="PANTHER" id="PTHR11956">
    <property type="entry name" value="ARGINYL-TRNA SYNTHETASE"/>
    <property type="match status" value="1"/>
</dbReference>
<evidence type="ECO:0000256" key="9">
    <source>
        <dbReference type="ARBA" id="ARBA00023146"/>
    </source>
</evidence>
<dbReference type="SUPFAM" id="SSF47323">
    <property type="entry name" value="Anticodon-binding domain of a subclass of class I aminoacyl-tRNA synthetases"/>
    <property type="match status" value="1"/>
</dbReference>
<dbReference type="Pfam" id="PF00750">
    <property type="entry name" value="tRNA-synt_1d"/>
    <property type="match status" value="1"/>
</dbReference>
<keyword evidence="8 11" id="KW-0648">Protein biosynthesis</keyword>
<feature type="domain" description="Arginyl tRNA synthetase N-terminal" evidence="14">
    <location>
        <begin position="6"/>
        <end position="91"/>
    </location>
</feature>
<comment type="subunit">
    <text evidence="3 11">Monomer.</text>
</comment>
<comment type="similarity">
    <text evidence="2 11 12">Belongs to the class-I aminoacyl-tRNA synthetase family.</text>
</comment>
<keyword evidence="7 11" id="KW-0067">ATP-binding</keyword>
<dbReference type="GO" id="GO:0006420">
    <property type="term" value="P:arginyl-tRNA aminoacylation"/>
    <property type="evidence" value="ECO:0007669"/>
    <property type="project" value="UniProtKB-UniRule"/>
</dbReference>
<dbReference type="InterPro" id="IPR005148">
    <property type="entry name" value="Arg-tRNA-synth_N"/>
</dbReference>
<protein>
    <recommendedName>
        <fullName evidence="11">Arginine--tRNA ligase</fullName>
        <ecNumber evidence="11">6.1.1.19</ecNumber>
    </recommendedName>
    <alternativeName>
        <fullName evidence="11">Arginyl-tRNA synthetase</fullName>
        <shortName evidence="11">ArgRS</shortName>
    </alternativeName>
</protein>
<dbReference type="SUPFAM" id="SSF55190">
    <property type="entry name" value="Arginyl-tRNA synthetase (ArgRS), N-terminal 'additional' domain"/>
    <property type="match status" value="1"/>
</dbReference>
<evidence type="ECO:0000256" key="10">
    <source>
        <dbReference type="ARBA" id="ARBA00049339"/>
    </source>
</evidence>
<dbReference type="InterPro" id="IPR014729">
    <property type="entry name" value="Rossmann-like_a/b/a_fold"/>
</dbReference>
<dbReference type="FunFam" id="1.10.730.10:FF:000008">
    <property type="entry name" value="Arginine--tRNA ligase"/>
    <property type="match status" value="1"/>
</dbReference>
<evidence type="ECO:0000256" key="1">
    <source>
        <dbReference type="ARBA" id="ARBA00004496"/>
    </source>
</evidence>
<dbReference type="HAMAP" id="MF_00123">
    <property type="entry name" value="Arg_tRNA_synth"/>
    <property type="match status" value="1"/>
</dbReference>
<comment type="subcellular location">
    <subcellularLocation>
        <location evidence="1 11">Cytoplasm</location>
    </subcellularLocation>
</comment>
<evidence type="ECO:0000256" key="2">
    <source>
        <dbReference type="ARBA" id="ARBA00005594"/>
    </source>
</evidence>
<name>A0AAW6CVE7_9FIRM</name>
<evidence type="ECO:0000313" key="15">
    <source>
        <dbReference type="EMBL" id="MDB7982070.1"/>
    </source>
</evidence>
<evidence type="ECO:0000256" key="12">
    <source>
        <dbReference type="RuleBase" id="RU363038"/>
    </source>
</evidence>
<comment type="caution">
    <text evidence="15">The sequence shown here is derived from an EMBL/GenBank/DDBJ whole genome shotgun (WGS) entry which is preliminary data.</text>
</comment>
<keyword evidence="5 11" id="KW-0436">Ligase</keyword>
<dbReference type="Proteomes" id="UP001212981">
    <property type="component" value="Unassembled WGS sequence"/>
</dbReference>
<evidence type="ECO:0000256" key="8">
    <source>
        <dbReference type="ARBA" id="ARBA00022917"/>
    </source>
</evidence>
<dbReference type="RefSeq" id="WP_272001434.1">
    <property type="nucleotide sequence ID" value="NZ_JAQLXO010000004.1"/>
</dbReference>
<dbReference type="SMART" id="SM01016">
    <property type="entry name" value="Arg_tRNA_synt_N"/>
    <property type="match status" value="1"/>
</dbReference>
<organism evidence="15 16">
    <name type="scientific">Faecalicoccus pleomorphus</name>
    <dbReference type="NCBI Taxonomy" id="1323"/>
    <lineage>
        <taxon>Bacteria</taxon>
        <taxon>Bacillati</taxon>
        <taxon>Bacillota</taxon>
        <taxon>Erysipelotrichia</taxon>
        <taxon>Erysipelotrichales</taxon>
        <taxon>Erysipelotrichaceae</taxon>
        <taxon>Faecalicoccus</taxon>
    </lineage>
</organism>